<name>A0A0K2TS05_LEPSM</name>
<feature type="non-terminal residue" evidence="1">
    <location>
        <position position="1"/>
    </location>
</feature>
<organism evidence="1">
    <name type="scientific">Lepeophtheirus salmonis</name>
    <name type="common">Salmon louse</name>
    <name type="synonym">Caligus salmonis</name>
    <dbReference type="NCBI Taxonomy" id="72036"/>
    <lineage>
        <taxon>Eukaryota</taxon>
        <taxon>Metazoa</taxon>
        <taxon>Ecdysozoa</taxon>
        <taxon>Arthropoda</taxon>
        <taxon>Crustacea</taxon>
        <taxon>Multicrustacea</taxon>
        <taxon>Hexanauplia</taxon>
        <taxon>Copepoda</taxon>
        <taxon>Siphonostomatoida</taxon>
        <taxon>Caligidae</taxon>
        <taxon>Lepeophtheirus</taxon>
    </lineage>
</organism>
<dbReference type="EMBL" id="HACA01010825">
    <property type="protein sequence ID" value="CDW28186.1"/>
    <property type="molecule type" value="Transcribed_RNA"/>
</dbReference>
<dbReference type="AlphaFoldDB" id="A0A0K2TS05"/>
<proteinExistence type="predicted"/>
<evidence type="ECO:0000313" key="1">
    <source>
        <dbReference type="EMBL" id="CDW28186.1"/>
    </source>
</evidence>
<accession>A0A0K2TS05</accession>
<sequence>LSITIDPTFIWLQIRNDIFYHIQNHFFHDHHLDLAHHWSFPNRIFAISNIAIVVQFYYPLPFPK</sequence>
<protein>
    <submittedName>
        <fullName evidence="1">Uncharacterized protein</fullName>
    </submittedName>
</protein>
<reference evidence="1" key="1">
    <citation type="submission" date="2014-05" db="EMBL/GenBank/DDBJ databases">
        <authorList>
            <person name="Chronopoulou M."/>
        </authorList>
    </citation>
    <scope>NUCLEOTIDE SEQUENCE</scope>
    <source>
        <tissue evidence="1">Whole organism</tissue>
    </source>
</reference>